<organism evidence="1 2">
    <name type="scientific">Trichoderma cornu-damae</name>
    <dbReference type="NCBI Taxonomy" id="654480"/>
    <lineage>
        <taxon>Eukaryota</taxon>
        <taxon>Fungi</taxon>
        <taxon>Dikarya</taxon>
        <taxon>Ascomycota</taxon>
        <taxon>Pezizomycotina</taxon>
        <taxon>Sordariomycetes</taxon>
        <taxon>Hypocreomycetidae</taxon>
        <taxon>Hypocreales</taxon>
        <taxon>Hypocreaceae</taxon>
        <taxon>Trichoderma</taxon>
    </lineage>
</organism>
<gene>
    <name evidence="1" type="ORF">Trco_004784</name>
</gene>
<dbReference type="Pfam" id="PF00300">
    <property type="entry name" value="His_Phos_1"/>
    <property type="match status" value="1"/>
</dbReference>
<dbReference type="CDD" id="cd07040">
    <property type="entry name" value="HP"/>
    <property type="match status" value="1"/>
</dbReference>
<evidence type="ECO:0000313" key="1">
    <source>
        <dbReference type="EMBL" id="KAH6605631.1"/>
    </source>
</evidence>
<dbReference type="InterPro" id="IPR013078">
    <property type="entry name" value="His_Pase_superF_clade-1"/>
</dbReference>
<protein>
    <submittedName>
        <fullName evidence="1">Phosphoglycerate mutase family</fullName>
    </submittedName>
</protein>
<dbReference type="GO" id="GO:0016791">
    <property type="term" value="F:phosphatase activity"/>
    <property type="evidence" value="ECO:0007669"/>
    <property type="project" value="TreeGrafter"/>
</dbReference>
<name>A0A9P8TS87_9HYPO</name>
<dbReference type="InterPro" id="IPR029033">
    <property type="entry name" value="His_PPase_superfam"/>
</dbReference>
<dbReference type="PANTHER" id="PTHR48100:SF54">
    <property type="entry name" value="PHOSPHATASE SPAC5H10.03-RELATED"/>
    <property type="match status" value="1"/>
</dbReference>
<accession>A0A9P8TS87</accession>
<dbReference type="Gene3D" id="3.40.50.1240">
    <property type="entry name" value="Phosphoglycerate mutase-like"/>
    <property type="match status" value="1"/>
</dbReference>
<dbReference type="EMBL" id="JAIWOZ010000004">
    <property type="protein sequence ID" value="KAH6605631.1"/>
    <property type="molecule type" value="Genomic_DNA"/>
</dbReference>
<dbReference type="SUPFAM" id="SSF53254">
    <property type="entry name" value="Phosphoglycerate mutase-like"/>
    <property type="match status" value="1"/>
</dbReference>
<dbReference type="InterPro" id="IPR050275">
    <property type="entry name" value="PGM_Phosphatase"/>
</dbReference>
<reference evidence="1" key="1">
    <citation type="submission" date="2021-08" db="EMBL/GenBank/DDBJ databases">
        <title>Chromosome-Level Trichoderma cornu-damae using Hi-C Data.</title>
        <authorList>
            <person name="Kim C.S."/>
        </authorList>
    </citation>
    <scope>NUCLEOTIDE SEQUENCE</scope>
    <source>
        <strain evidence="1">KA19-0412C</strain>
    </source>
</reference>
<dbReference type="OrthoDB" id="496981at2759"/>
<dbReference type="PANTHER" id="PTHR48100">
    <property type="entry name" value="BROAD-SPECIFICITY PHOSPHATASE YOR283W-RELATED"/>
    <property type="match status" value="1"/>
</dbReference>
<comment type="caution">
    <text evidence="1">The sequence shown here is derived from an EMBL/GenBank/DDBJ whole genome shotgun (WGS) entry which is preliminary data.</text>
</comment>
<proteinExistence type="predicted"/>
<sequence>MAPTIHFVRHAQGYHNLSAENYHLPDPDLTTLGNQQCADLRAAFPHHDKLTGLVASGMRRTLYTGIQSFGTDKLYPVIALDVLQEVSDAPPDTGSSAAELAAEFGDRVDLRRVREGWNLKGEGSYFEPTLDKLATRARDARKELREIATGLGDDAHVAVVSHGAFLHFLTEEWHGITSTYPTSWKNCEYRTFQFVDPTGQDPDAELRETEESWRQRHGSLRVPTAEEQQELRQIMVRELSPFFKVNNHT</sequence>
<dbReference type="Proteomes" id="UP000827724">
    <property type="component" value="Unassembled WGS sequence"/>
</dbReference>
<dbReference type="SMART" id="SM00855">
    <property type="entry name" value="PGAM"/>
    <property type="match status" value="1"/>
</dbReference>
<dbReference type="GO" id="GO:0005737">
    <property type="term" value="C:cytoplasm"/>
    <property type="evidence" value="ECO:0007669"/>
    <property type="project" value="TreeGrafter"/>
</dbReference>
<keyword evidence="2" id="KW-1185">Reference proteome</keyword>
<dbReference type="AlphaFoldDB" id="A0A9P8TS87"/>
<evidence type="ECO:0000313" key="2">
    <source>
        <dbReference type="Proteomes" id="UP000827724"/>
    </source>
</evidence>